<evidence type="ECO:0000313" key="4">
    <source>
        <dbReference type="Proteomes" id="UP000029224"/>
    </source>
</evidence>
<comment type="caution">
    <text evidence="3">The sequence shown here is derived from an EMBL/GenBank/DDBJ whole genome shotgun (WGS) entry which is preliminary data.</text>
</comment>
<dbReference type="GO" id="GO:0005886">
    <property type="term" value="C:plasma membrane"/>
    <property type="evidence" value="ECO:0007669"/>
    <property type="project" value="TreeGrafter"/>
</dbReference>
<dbReference type="Proteomes" id="UP000029224">
    <property type="component" value="Unassembled WGS sequence"/>
</dbReference>
<evidence type="ECO:0000256" key="1">
    <source>
        <dbReference type="SAM" id="Phobius"/>
    </source>
</evidence>
<keyword evidence="4" id="KW-1185">Reference proteome</keyword>
<dbReference type="GO" id="GO:0006465">
    <property type="term" value="P:signal peptide processing"/>
    <property type="evidence" value="ECO:0007669"/>
    <property type="project" value="TreeGrafter"/>
</dbReference>
<keyword evidence="1" id="KW-0472">Membrane</keyword>
<accession>A0A090TZL7</accession>
<evidence type="ECO:0000313" key="3">
    <source>
        <dbReference type="EMBL" id="GAL36297.1"/>
    </source>
</evidence>
<dbReference type="EMBL" id="BBMT01000010">
    <property type="protein sequence ID" value="GAL36297.1"/>
    <property type="molecule type" value="Genomic_DNA"/>
</dbReference>
<protein>
    <submittedName>
        <fullName evidence="3">Leader peptidase</fullName>
        <ecNumber evidence="3">3.4.23.43</ecNumber>
    </submittedName>
</protein>
<dbReference type="InterPro" id="IPR010627">
    <property type="entry name" value="Prepilin_pept_A24_N"/>
</dbReference>
<dbReference type="InterPro" id="IPR050882">
    <property type="entry name" value="Prepilin_peptidase/N-MTase"/>
</dbReference>
<proteinExistence type="predicted"/>
<dbReference type="PANTHER" id="PTHR30487:SF0">
    <property type="entry name" value="PREPILIN LEADER PEPTIDASE_N-METHYLTRANSFERASE-RELATED"/>
    <property type="match status" value="1"/>
</dbReference>
<feature type="transmembrane region" description="Helical" evidence="1">
    <location>
        <begin position="6"/>
        <end position="30"/>
    </location>
</feature>
<keyword evidence="1" id="KW-1133">Transmembrane helix</keyword>
<dbReference type="GO" id="GO:0004190">
    <property type="term" value="F:aspartic-type endopeptidase activity"/>
    <property type="evidence" value="ECO:0007669"/>
    <property type="project" value="UniProtKB-EC"/>
</dbReference>
<sequence>MDVLIYYPWLFVVFAAILGLIVGSFLNVVIHRLPIMMERGWREECAEAFPEYKITPPEGRFDLSIPRSSCPSCNTPIRIIDNIPLLSWLLLKGRCRYCESKISIRYPLVELLAAVLSALWLGSWVLASTVWR</sequence>
<reference evidence="3 4" key="1">
    <citation type="submission" date="2014-09" db="EMBL/GenBank/DDBJ databases">
        <title>Vibrio maritimus JCM 19240. (C210) whole genome shotgun sequence.</title>
        <authorList>
            <person name="Sawabe T."/>
            <person name="Meirelles P."/>
            <person name="Nakanishi M."/>
            <person name="Sayaka M."/>
            <person name="Hattori M."/>
            <person name="Ohkuma M."/>
        </authorList>
    </citation>
    <scope>NUCLEOTIDE SEQUENCE [LARGE SCALE GENOMIC DNA]</scope>
    <source>
        <strain evidence="3 4">JCM 19240</strain>
    </source>
</reference>
<keyword evidence="3" id="KW-0378">Hydrolase</keyword>
<evidence type="ECO:0000259" key="2">
    <source>
        <dbReference type="Pfam" id="PF06750"/>
    </source>
</evidence>
<dbReference type="PANTHER" id="PTHR30487">
    <property type="entry name" value="TYPE 4 PREPILIN-LIKE PROTEINS LEADER PEPTIDE-PROCESSING ENZYME"/>
    <property type="match status" value="1"/>
</dbReference>
<organism evidence="3 4">
    <name type="scientific">Vibrio maritimus</name>
    <dbReference type="NCBI Taxonomy" id="990268"/>
    <lineage>
        <taxon>Bacteria</taxon>
        <taxon>Pseudomonadati</taxon>
        <taxon>Pseudomonadota</taxon>
        <taxon>Gammaproteobacteria</taxon>
        <taxon>Vibrionales</taxon>
        <taxon>Vibrionaceae</taxon>
        <taxon>Vibrio</taxon>
    </lineage>
</organism>
<dbReference type="EC" id="3.4.23.43" evidence="3"/>
<name>A0A090TZL7_9VIBR</name>
<dbReference type="AlphaFoldDB" id="A0A090TZL7"/>
<feature type="transmembrane region" description="Helical" evidence="1">
    <location>
        <begin position="111"/>
        <end position="131"/>
    </location>
</feature>
<dbReference type="Pfam" id="PF06750">
    <property type="entry name" value="A24_N_bact"/>
    <property type="match status" value="1"/>
</dbReference>
<gene>
    <name evidence="3" type="ORF">JCM19240_1741</name>
</gene>
<feature type="domain" description="Prepilin peptidase A24 N-terminal" evidence="2">
    <location>
        <begin position="17"/>
        <end position="120"/>
    </location>
</feature>
<keyword evidence="1" id="KW-0812">Transmembrane</keyword>
<reference evidence="3 4" key="2">
    <citation type="submission" date="2014-09" db="EMBL/GenBank/DDBJ databases">
        <authorList>
            <consortium name="NBRP consortium"/>
            <person name="Sawabe T."/>
            <person name="Meirelles P."/>
            <person name="Nakanishi M."/>
            <person name="Sayaka M."/>
            <person name="Hattori M."/>
            <person name="Ohkuma M."/>
        </authorList>
    </citation>
    <scope>NUCLEOTIDE SEQUENCE [LARGE SCALE GENOMIC DNA]</scope>
    <source>
        <strain evidence="3 4">JCM 19240</strain>
    </source>
</reference>